<feature type="domain" description="Pyridoxamine 5'-phosphate oxidase N-terminal" evidence="2">
    <location>
        <begin position="3"/>
        <end position="101"/>
    </location>
</feature>
<dbReference type="PANTHER" id="PTHR35176">
    <property type="entry name" value="HEME OXYGENASE HI_0854-RELATED"/>
    <property type="match status" value="1"/>
</dbReference>
<evidence type="ECO:0000256" key="1">
    <source>
        <dbReference type="ARBA" id="ARBA00023002"/>
    </source>
</evidence>
<dbReference type="InterPro" id="IPR019920">
    <property type="entry name" value="F420-binding_dom_put"/>
</dbReference>
<sequence>MWELVAGSHTGILSTVRRDGAPVAVPMWFVVADRTVFVRTLAASAKAASVRRDPRVCFTVEHGRAWAELRAAVIHGRAAIVGDAERCAGIDALFDAKYAAFRTPQTVPDATRRHYDRARVHIAIHPAGRPLTWDNAKIRAR</sequence>
<dbReference type="KEGG" id="sbae:DSM104329_01218"/>
<dbReference type="EMBL" id="CP087164">
    <property type="protein sequence ID" value="UGS34836.1"/>
    <property type="molecule type" value="Genomic_DNA"/>
</dbReference>
<dbReference type="RefSeq" id="WP_259314502.1">
    <property type="nucleotide sequence ID" value="NZ_CP087164.1"/>
</dbReference>
<dbReference type="GO" id="GO:0016627">
    <property type="term" value="F:oxidoreductase activity, acting on the CH-CH group of donors"/>
    <property type="evidence" value="ECO:0007669"/>
    <property type="project" value="TreeGrafter"/>
</dbReference>
<keyword evidence="4" id="KW-1185">Reference proteome</keyword>
<dbReference type="NCBIfam" id="TIGR03618">
    <property type="entry name" value="Rv1155_F420"/>
    <property type="match status" value="1"/>
</dbReference>
<accession>A0A9E6XW74</accession>
<dbReference type="Pfam" id="PF01243">
    <property type="entry name" value="PNPOx_N"/>
    <property type="match status" value="1"/>
</dbReference>
<dbReference type="Proteomes" id="UP001162834">
    <property type="component" value="Chromosome"/>
</dbReference>
<keyword evidence="1" id="KW-0560">Oxidoreductase</keyword>
<evidence type="ECO:0000313" key="3">
    <source>
        <dbReference type="EMBL" id="UGS34836.1"/>
    </source>
</evidence>
<protein>
    <recommendedName>
        <fullName evidence="2">Pyridoxamine 5'-phosphate oxidase N-terminal domain-containing protein</fullName>
    </recommendedName>
</protein>
<dbReference type="GO" id="GO:0070967">
    <property type="term" value="F:coenzyme F420 binding"/>
    <property type="evidence" value="ECO:0007669"/>
    <property type="project" value="TreeGrafter"/>
</dbReference>
<dbReference type="InterPro" id="IPR011576">
    <property type="entry name" value="Pyridox_Oxase_N"/>
</dbReference>
<dbReference type="SUPFAM" id="SSF50475">
    <property type="entry name" value="FMN-binding split barrel"/>
    <property type="match status" value="1"/>
</dbReference>
<organism evidence="3 4">
    <name type="scientific">Capillimicrobium parvum</name>
    <dbReference type="NCBI Taxonomy" id="2884022"/>
    <lineage>
        <taxon>Bacteria</taxon>
        <taxon>Bacillati</taxon>
        <taxon>Actinomycetota</taxon>
        <taxon>Thermoleophilia</taxon>
        <taxon>Solirubrobacterales</taxon>
        <taxon>Capillimicrobiaceae</taxon>
        <taxon>Capillimicrobium</taxon>
    </lineage>
</organism>
<dbReference type="InterPro" id="IPR012349">
    <property type="entry name" value="Split_barrel_FMN-bd"/>
</dbReference>
<proteinExistence type="predicted"/>
<evidence type="ECO:0000259" key="2">
    <source>
        <dbReference type="Pfam" id="PF01243"/>
    </source>
</evidence>
<reference evidence="3" key="1">
    <citation type="journal article" date="2022" name="Int. J. Syst. Evol. Microbiol.">
        <title>Pseudomonas aegrilactucae sp. nov. and Pseudomonas morbosilactucae sp. nov., pathogens causing bacterial rot of lettuce in Japan.</title>
        <authorList>
            <person name="Sawada H."/>
            <person name="Fujikawa T."/>
            <person name="Satou M."/>
        </authorList>
    </citation>
    <scope>NUCLEOTIDE SEQUENCE</scope>
    <source>
        <strain evidence="3">0166_1</strain>
    </source>
</reference>
<dbReference type="PANTHER" id="PTHR35176:SF6">
    <property type="entry name" value="HEME OXYGENASE HI_0854-RELATED"/>
    <property type="match status" value="1"/>
</dbReference>
<name>A0A9E6XW74_9ACTN</name>
<dbReference type="InterPro" id="IPR052019">
    <property type="entry name" value="F420H2_bilvrd_red/Heme_oxyg"/>
</dbReference>
<dbReference type="Gene3D" id="2.30.110.10">
    <property type="entry name" value="Electron Transport, Fmn-binding Protein, Chain A"/>
    <property type="match status" value="1"/>
</dbReference>
<dbReference type="GO" id="GO:0005829">
    <property type="term" value="C:cytosol"/>
    <property type="evidence" value="ECO:0007669"/>
    <property type="project" value="TreeGrafter"/>
</dbReference>
<dbReference type="AlphaFoldDB" id="A0A9E6XW74"/>
<gene>
    <name evidence="3" type="ORF">DSM104329_01218</name>
</gene>
<evidence type="ECO:0000313" key="4">
    <source>
        <dbReference type="Proteomes" id="UP001162834"/>
    </source>
</evidence>